<comment type="caution">
    <text evidence="3">The sequence shown here is derived from an EMBL/GenBank/DDBJ whole genome shotgun (WGS) entry which is preliminary data.</text>
</comment>
<gene>
    <name evidence="3" type="ORF">CROQUDRAFT_377654</name>
</gene>
<dbReference type="OrthoDB" id="2495163at2759"/>
<feature type="domain" description="Retrotransposon gag" evidence="2">
    <location>
        <begin position="149"/>
        <end position="249"/>
    </location>
</feature>
<name>A0A9P6NNI2_9BASI</name>
<feature type="region of interest" description="Disordered" evidence="1">
    <location>
        <begin position="347"/>
        <end position="367"/>
    </location>
</feature>
<evidence type="ECO:0000256" key="1">
    <source>
        <dbReference type="SAM" id="MobiDB-lite"/>
    </source>
</evidence>
<accession>A0A9P6NNI2</accession>
<dbReference type="InterPro" id="IPR005162">
    <property type="entry name" value="Retrotrans_gag_dom"/>
</dbReference>
<evidence type="ECO:0000313" key="3">
    <source>
        <dbReference type="EMBL" id="KAG0148797.1"/>
    </source>
</evidence>
<dbReference type="EMBL" id="MU167233">
    <property type="protein sequence ID" value="KAG0148797.1"/>
    <property type="molecule type" value="Genomic_DNA"/>
</dbReference>
<evidence type="ECO:0000313" key="4">
    <source>
        <dbReference type="Proteomes" id="UP000886653"/>
    </source>
</evidence>
<dbReference type="Pfam" id="PF03732">
    <property type="entry name" value="Retrotrans_gag"/>
    <property type="match status" value="1"/>
</dbReference>
<dbReference type="AlphaFoldDB" id="A0A9P6NNI2"/>
<organism evidence="3 4">
    <name type="scientific">Cronartium quercuum f. sp. fusiforme G11</name>
    <dbReference type="NCBI Taxonomy" id="708437"/>
    <lineage>
        <taxon>Eukaryota</taxon>
        <taxon>Fungi</taxon>
        <taxon>Dikarya</taxon>
        <taxon>Basidiomycota</taxon>
        <taxon>Pucciniomycotina</taxon>
        <taxon>Pucciniomycetes</taxon>
        <taxon>Pucciniales</taxon>
        <taxon>Coleosporiaceae</taxon>
        <taxon>Cronartium</taxon>
    </lineage>
</organism>
<sequence>MSQLSKEQVNAILEALGPHIAMTVESQVRSQMEKFGEEVGPQLDGSLTTFRSEIDARLTEFSSSIPNLVEKVLSTTENPLSHYRTVQQLQVFIEPRVLSDVSFSGGHTHLRSFIHVIKEVLLANPHAYGSEAAKIRWVARHIRPIGCTAHNWWMGLIKENAVAQGVKDTYDCSGIPFVLVPLQSVDTFLKVMIREFRDKVASSTALRNLQVCRMGSSTISDYNSRFNSLALDVEASDEILIDYYKKGLTDAVRRQSFLRVDWAPAKTLRKFYVKDLGTETMREVLGKQDIAVLAANQLDKVDGNSTTRLSSQSYLQPQQSVSIAPDPDPIQTVASLKAKLDFLRTHQSHPSCVPHPPADPPTPALLA</sequence>
<keyword evidence="4" id="KW-1185">Reference proteome</keyword>
<protein>
    <recommendedName>
        <fullName evidence="2">Retrotransposon gag domain-containing protein</fullName>
    </recommendedName>
</protein>
<dbReference type="Proteomes" id="UP000886653">
    <property type="component" value="Unassembled WGS sequence"/>
</dbReference>
<feature type="compositionally biased region" description="Pro residues" evidence="1">
    <location>
        <begin position="353"/>
        <end position="367"/>
    </location>
</feature>
<proteinExistence type="predicted"/>
<reference evidence="3" key="1">
    <citation type="submission" date="2013-11" db="EMBL/GenBank/DDBJ databases">
        <title>Genome sequence of the fusiform rust pathogen reveals effectors for host alternation and coevolution with pine.</title>
        <authorList>
            <consortium name="DOE Joint Genome Institute"/>
            <person name="Smith K."/>
            <person name="Pendleton A."/>
            <person name="Kubisiak T."/>
            <person name="Anderson C."/>
            <person name="Salamov A."/>
            <person name="Aerts A."/>
            <person name="Riley R."/>
            <person name="Clum A."/>
            <person name="Lindquist E."/>
            <person name="Ence D."/>
            <person name="Campbell M."/>
            <person name="Kronenberg Z."/>
            <person name="Feau N."/>
            <person name="Dhillon B."/>
            <person name="Hamelin R."/>
            <person name="Burleigh J."/>
            <person name="Smith J."/>
            <person name="Yandell M."/>
            <person name="Nelson C."/>
            <person name="Grigoriev I."/>
            <person name="Davis J."/>
        </authorList>
    </citation>
    <scope>NUCLEOTIDE SEQUENCE</scope>
    <source>
        <strain evidence="3">G11</strain>
    </source>
</reference>
<evidence type="ECO:0000259" key="2">
    <source>
        <dbReference type="Pfam" id="PF03732"/>
    </source>
</evidence>